<dbReference type="EC" id="6.1.1.6" evidence="7"/>
<dbReference type="SUPFAM" id="SSF55681">
    <property type="entry name" value="Class II aaRS and biotin synthetases"/>
    <property type="match status" value="1"/>
</dbReference>
<protein>
    <recommendedName>
        <fullName evidence="7">Lysine--tRNA ligase</fullName>
        <ecNumber evidence="7">6.1.1.6</ecNumber>
    </recommendedName>
    <alternativeName>
        <fullName evidence="7">Lysyl-tRNA synthetase</fullName>
        <shortName evidence="7">LysRS</shortName>
    </alternativeName>
</protein>
<keyword evidence="7 8" id="KW-0460">Magnesium</keyword>
<dbReference type="PRINTS" id="PR00982">
    <property type="entry name" value="TRNASYNTHLYS"/>
</dbReference>
<keyword evidence="2 7" id="KW-0479">Metal-binding</keyword>
<dbReference type="NCBIfam" id="TIGR00499">
    <property type="entry name" value="lysS_bact"/>
    <property type="match status" value="1"/>
</dbReference>
<reference evidence="10 11" key="1">
    <citation type="submission" date="2018-06" db="EMBL/GenBank/DDBJ databases">
        <title>Phytoactinopolyspora halophila sp. nov., a novel halophilic actinomycete isolated from a saline soil in China.</title>
        <authorList>
            <person name="Tang S.-K."/>
        </authorList>
    </citation>
    <scope>NUCLEOTIDE SEQUENCE [LARGE SCALE GENOMIC DNA]</scope>
    <source>
        <strain evidence="10 11">YIM 96934</strain>
    </source>
</reference>
<feature type="domain" description="Aminoacyl-transfer RNA synthetases class-II family profile" evidence="9">
    <location>
        <begin position="166"/>
        <end position="482"/>
    </location>
</feature>
<dbReference type="PANTHER" id="PTHR42918">
    <property type="entry name" value="LYSYL-TRNA SYNTHETASE"/>
    <property type="match status" value="1"/>
</dbReference>
<keyword evidence="5 7" id="KW-0030">Aminoacyl-tRNA synthetase</keyword>
<name>A0A329R1D9_9ACTN</name>
<evidence type="ECO:0000256" key="4">
    <source>
        <dbReference type="ARBA" id="ARBA00022840"/>
    </source>
</evidence>
<evidence type="ECO:0000256" key="5">
    <source>
        <dbReference type="ARBA" id="ARBA00023146"/>
    </source>
</evidence>
<dbReference type="Gene3D" id="2.40.50.140">
    <property type="entry name" value="Nucleic acid-binding proteins"/>
    <property type="match status" value="1"/>
</dbReference>
<dbReference type="AlphaFoldDB" id="A0A329R1D9"/>
<keyword evidence="4 7" id="KW-0067">ATP-binding</keyword>
<dbReference type="EMBL" id="QMIG01000002">
    <property type="protein sequence ID" value="RAW18193.1"/>
    <property type="molecule type" value="Genomic_DNA"/>
</dbReference>
<dbReference type="SUPFAM" id="SSF50249">
    <property type="entry name" value="Nucleic acid-binding proteins"/>
    <property type="match status" value="1"/>
</dbReference>
<dbReference type="InterPro" id="IPR018149">
    <property type="entry name" value="Lys-tRNA-synth_II_C"/>
</dbReference>
<evidence type="ECO:0000259" key="9">
    <source>
        <dbReference type="PROSITE" id="PS50862"/>
    </source>
</evidence>
<evidence type="ECO:0000256" key="3">
    <source>
        <dbReference type="ARBA" id="ARBA00022741"/>
    </source>
</evidence>
<sequence>MRIRRQKREELLTSGVPPYPRQFSRTHTLAGVRSAYPDLAPGVETGERVSVAGRVIFLRNTGKLCFARLREGDGTELQAMLSLDRVGEERLNSWKHLVDIGDHVGFDGEVVTSKRGELSVMADTWTIVSKALRPLPVEHRSLNEETRIRQRYVDLIVNPAARDIVRTRARVMRSVRETLERAGYIEIETPVLQAIRGGASARPFETHLNAFDMPMTLRIALELHLKRAVVGGVESVYEIGQIFRNEGVDSTHSPEFTMLEAYQAYADYDTMARLTREIVLDAARAVERTQVPDGHGGEIDLERPWRHLTLHEAVSQAVGDEVTVDTPSERLRELASKHEVAVHPEWGHGELVLELFEKLAEHTLMTPTFVRDYPAAVRPLARPHRDDARLTEAWDLIVAGVELGVAYSELTDPIIQRERLQEQARLAAAGDPEAMQIDEDFLRALEYGMPPTGGMGLGIDRLLMLLTGAGIRETILFPLVKPE</sequence>
<proteinExistence type="inferred from homology"/>
<dbReference type="Pfam" id="PF00152">
    <property type="entry name" value="tRNA-synt_2"/>
    <property type="match status" value="1"/>
</dbReference>
<dbReference type="GO" id="GO:0004824">
    <property type="term" value="F:lysine-tRNA ligase activity"/>
    <property type="evidence" value="ECO:0007669"/>
    <property type="project" value="UniProtKB-UniRule"/>
</dbReference>
<organism evidence="10 11">
    <name type="scientific">Phytoactinopolyspora halophila</name>
    <dbReference type="NCBI Taxonomy" id="1981511"/>
    <lineage>
        <taxon>Bacteria</taxon>
        <taxon>Bacillati</taxon>
        <taxon>Actinomycetota</taxon>
        <taxon>Actinomycetes</taxon>
        <taxon>Jiangellales</taxon>
        <taxon>Jiangellaceae</taxon>
        <taxon>Phytoactinopolyspora</taxon>
    </lineage>
</organism>
<dbReference type="PROSITE" id="PS50862">
    <property type="entry name" value="AA_TRNA_LIGASE_II"/>
    <property type="match status" value="1"/>
</dbReference>
<dbReference type="InterPro" id="IPR045864">
    <property type="entry name" value="aa-tRNA-synth_II/BPL/LPL"/>
</dbReference>
<feature type="binding site" evidence="7">
    <location>
        <position position="395"/>
    </location>
    <ligand>
        <name>Mg(2+)</name>
        <dbReference type="ChEBI" id="CHEBI:18420"/>
        <label>1</label>
    </ligand>
</feature>
<keyword evidence="11" id="KW-1185">Reference proteome</keyword>
<dbReference type="GO" id="GO:0005829">
    <property type="term" value="C:cytosol"/>
    <property type="evidence" value="ECO:0007669"/>
    <property type="project" value="TreeGrafter"/>
</dbReference>
<evidence type="ECO:0000313" key="10">
    <source>
        <dbReference type="EMBL" id="RAW18193.1"/>
    </source>
</evidence>
<feature type="binding site" evidence="7">
    <location>
        <position position="402"/>
    </location>
    <ligand>
        <name>Mg(2+)</name>
        <dbReference type="ChEBI" id="CHEBI:18420"/>
        <label>2</label>
    </ligand>
</feature>
<comment type="caution">
    <text evidence="10">The sequence shown here is derived from an EMBL/GenBank/DDBJ whole genome shotgun (WGS) entry which is preliminary data.</text>
</comment>
<accession>A0A329R1D9</accession>
<dbReference type="InterPro" id="IPR002313">
    <property type="entry name" value="Lys-tRNA-ligase_II"/>
</dbReference>
<comment type="similarity">
    <text evidence="7">Belongs to the class-II aminoacyl-tRNA synthetase family.</text>
</comment>
<comment type="subcellular location">
    <subcellularLocation>
        <location evidence="7">Cytoplasm</location>
    </subcellularLocation>
</comment>
<dbReference type="CDD" id="cd04322">
    <property type="entry name" value="LysRS_N"/>
    <property type="match status" value="1"/>
</dbReference>
<dbReference type="GO" id="GO:0006430">
    <property type="term" value="P:lysyl-tRNA aminoacylation"/>
    <property type="evidence" value="ECO:0007669"/>
    <property type="project" value="UniProtKB-UniRule"/>
</dbReference>
<dbReference type="InterPro" id="IPR004364">
    <property type="entry name" value="Aa-tRNA-synt_II"/>
</dbReference>
<dbReference type="InterPro" id="IPR044136">
    <property type="entry name" value="Lys-tRNA-ligase_II_N"/>
</dbReference>
<dbReference type="GO" id="GO:0000287">
    <property type="term" value="F:magnesium ion binding"/>
    <property type="evidence" value="ECO:0007669"/>
    <property type="project" value="UniProtKB-UniRule"/>
</dbReference>
<dbReference type="Gene3D" id="3.30.930.10">
    <property type="entry name" value="Bira Bifunctional Protein, Domain 2"/>
    <property type="match status" value="1"/>
</dbReference>
<dbReference type="InterPro" id="IPR012340">
    <property type="entry name" value="NA-bd_OB-fold"/>
</dbReference>
<dbReference type="PANTHER" id="PTHR42918:SF15">
    <property type="entry name" value="LYSINE--TRNA LIGASE, CHLOROPLASTIC_MITOCHONDRIAL"/>
    <property type="match status" value="1"/>
</dbReference>
<dbReference type="Proteomes" id="UP000250462">
    <property type="component" value="Unassembled WGS sequence"/>
</dbReference>
<evidence type="ECO:0000256" key="7">
    <source>
        <dbReference type="HAMAP-Rule" id="MF_00252"/>
    </source>
</evidence>
<dbReference type="OrthoDB" id="9801152at2"/>
<dbReference type="GO" id="GO:0000049">
    <property type="term" value="F:tRNA binding"/>
    <property type="evidence" value="ECO:0007669"/>
    <property type="project" value="TreeGrafter"/>
</dbReference>
<dbReference type="GO" id="GO:0005524">
    <property type="term" value="F:ATP binding"/>
    <property type="evidence" value="ECO:0007669"/>
    <property type="project" value="UniProtKB-UniRule"/>
</dbReference>
<keyword evidence="1 7" id="KW-0436">Ligase</keyword>
<comment type="cofactor">
    <cofactor evidence="7 8">
        <name>Mg(2+)</name>
        <dbReference type="ChEBI" id="CHEBI:18420"/>
    </cofactor>
    <text evidence="7 8">Binds 3 Mg(2+) ions per subunit.</text>
</comment>
<evidence type="ECO:0000256" key="2">
    <source>
        <dbReference type="ARBA" id="ARBA00022723"/>
    </source>
</evidence>
<dbReference type="Pfam" id="PF01336">
    <property type="entry name" value="tRNA_anti-codon"/>
    <property type="match status" value="1"/>
</dbReference>
<dbReference type="InterPro" id="IPR004365">
    <property type="entry name" value="NA-bd_OB_tRNA"/>
</dbReference>
<comment type="catalytic activity">
    <reaction evidence="6 7 8">
        <text>tRNA(Lys) + L-lysine + ATP = L-lysyl-tRNA(Lys) + AMP + diphosphate</text>
        <dbReference type="Rhea" id="RHEA:20792"/>
        <dbReference type="Rhea" id="RHEA-COMP:9696"/>
        <dbReference type="Rhea" id="RHEA-COMP:9697"/>
        <dbReference type="ChEBI" id="CHEBI:30616"/>
        <dbReference type="ChEBI" id="CHEBI:32551"/>
        <dbReference type="ChEBI" id="CHEBI:33019"/>
        <dbReference type="ChEBI" id="CHEBI:78442"/>
        <dbReference type="ChEBI" id="CHEBI:78529"/>
        <dbReference type="ChEBI" id="CHEBI:456215"/>
        <dbReference type="EC" id="6.1.1.6"/>
    </reaction>
</comment>
<evidence type="ECO:0000256" key="6">
    <source>
        <dbReference type="ARBA" id="ARBA00048573"/>
    </source>
</evidence>
<dbReference type="HAMAP" id="MF_00252">
    <property type="entry name" value="Lys_tRNA_synth_class2"/>
    <property type="match status" value="1"/>
</dbReference>
<keyword evidence="7" id="KW-0648">Protein biosynthesis</keyword>
<gene>
    <name evidence="7 10" type="primary">lysS</name>
    <name evidence="10" type="ORF">DPM12_04175</name>
</gene>
<dbReference type="NCBIfam" id="NF001756">
    <property type="entry name" value="PRK00484.1"/>
    <property type="match status" value="1"/>
</dbReference>
<feature type="binding site" evidence="7">
    <location>
        <position position="402"/>
    </location>
    <ligand>
        <name>Mg(2+)</name>
        <dbReference type="ChEBI" id="CHEBI:18420"/>
        <label>1</label>
    </ligand>
</feature>
<evidence type="ECO:0000256" key="8">
    <source>
        <dbReference type="RuleBase" id="RU000336"/>
    </source>
</evidence>
<keyword evidence="3 7" id="KW-0547">Nucleotide-binding</keyword>
<keyword evidence="7" id="KW-0963">Cytoplasm</keyword>
<dbReference type="InterPro" id="IPR006195">
    <property type="entry name" value="aa-tRNA-synth_II"/>
</dbReference>
<evidence type="ECO:0000256" key="1">
    <source>
        <dbReference type="ARBA" id="ARBA00022598"/>
    </source>
</evidence>
<comment type="subunit">
    <text evidence="7">Homodimer.</text>
</comment>
<evidence type="ECO:0000313" key="11">
    <source>
        <dbReference type="Proteomes" id="UP000250462"/>
    </source>
</evidence>